<feature type="compositionally biased region" description="Polar residues" evidence="1">
    <location>
        <begin position="65"/>
        <end position="80"/>
    </location>
</feature>
<dbReference type="Proteomes" id="UP000238479">
    <property type="component" value="Chromosome 2"/>
</dbReference>
<keyword evidence="3" id="KW-1185">Reference proteome</keyword>
<proteinExistence type="predicted"/>
<evidence type="ECO:0000313" key="2">
    <source>
        <dbReference type="EMBL" id="PRQ48535.1"/>
    </source>
</evidence>
<organism evidence="2 3">
    <name type="scientific">Rosa chinensis</name>
    <name type="common">China rose</name>
    <dbReference type="NCBI Taxonomy" id="74649"/>
    <lineage>
        <taxon>Eukaryota</taxon>
        <taxon>Viridiplantae</taxon>
        <taxon>Streptophyta</taxon>
        <taxon>Embryophyta</taxon>
        <taxon>Tracheophyta</taxon>
        <taxon>Spermatophyta</taxon>
        <taxon>Magnoliopsida</taxon>
        <taxon>eudicotyledons</taxon>
        <taxon>Gunneridae</taxon>
        <taxon>Pentapetalae</taxon>
        <taxon>rosids</taxon>
        <taxon>fabids</taxon>
        <taxon>Rosales</taxon>
        <taxon>Rosaceae</taxon>
        <taxon>Rosoideae</taxon>
        <taxon>Rosoideae incertae sedis</taxon>
        <taxon>Rosa</taxon>
    </lineage>
</organism>
<sequence length="169" mass="18292">MKRGSSRSAKVLFDEGPSPENQPPHSPASSSNTPPNPNAQLSKDILRIYLTQFVEGGDVPETRVTRPNPNNGGYQFTTPPRVNRSRRHSGPHMSPTAHLPTNSLNISGESNTDYESTAHFSGNRTLESCADSFIGVVPSSVVEIGTSTASPQAKPLKPKKEKYPGYESF</sequence>
<protein>
    <submittedName>
        <fullName evidence="2">Uncharacterized protein</fullName>
    </submittedName>
</protein>
<evidence type="ECO:0000256" key="1">
    <source>
        <dbReference type="SAM" id="MobiDB-lite"/>
    </source>
</evidence>
<feature type="region of interest" description="Disordered" evidence="1">
    <location>
        <begin position="1"/>
        <end position="44"/>
    </location>
</feature>
<feature type="region of interest" description="Disordered" evidence="1">
    <location>
        <begin position="146"/>
        <end position="169"/>
    </location>
</feature>
<accession>A0A2P6RQ19</accession>
<dbReference type="Gramene" id="PRQ48535">
    <property type="protein sequence ID" value="PRQ48535"/>
    <property type="gene ID" value="RchiOBHm_Chr2g0111781"/>
</dbReference>
<evidence type="ECO:0000313" key="3">
    <source>
        <dbReference type="Proteomes" id="UP000238479"/>
    </source>
</evidence>
<gene>
    <name evidence="2" type="ORF">RchiOBHm_Chr2g0111781</name>
</gene>
<feature type="region of interest" description="Disordered" evidence="1">
    <location>
        <begin position="56"/>
        <end position="110"/>
    </location>
</feature>
<reference evidence="2 3" key="1">
    <citation type="journal article" date="2018" name="Nat. Genet.">
        <title>The Rosa genome provides new insights in the design of modern roses.</title>
        <authorList>
            <person name="Bendahmane M."/>
        </authorList>
    </citation>
    <scope>NUCLEOTIDE SEQUENCE [LARGE SCALE GENOMIC DNA]</scope>
    <source>
        <strain evidence="3">cv. Old Blush</strain>
    </source>
</reference>
<comment type="caution">
    <text evidence="2">The sequence shown here is derived from an EMBL/GenBank/DDBJ whole genome shotgun (WGS) entry which is preliminary data.</text>
</comment>
<name>A0A2P6RQ19_ROSCH</name>
<dbReference type="AlphaFoldDB" id="A0A2P6RQ19"/>
<dbReference type="EMBL" id="PDCK01000040">
    <property type="protein sequence ID" value="PRQ48535.1"/>
    <property type="molecule type" value="Genomic_DNA"/>
</dbReference>
<feature type="compositionally biased region" description="Polar residues" evidence="1">
    <location>
        <begin position="99"/>
        <end position="110"/>
    </location>
</feature>